<dbReference type="RefSeq" id="WP_136901827.1">
    <property type="nucleotide sequence ID" value="NZ_SUME01000005.1"/>
</dbReference>
<evidence type="ECO:0000313" key="2">
    <source>
        <dbReference type="EMBL" id="TJZ59886.1"/>
    </source>
</evidence>
<dbReference type="SUPFAM" id="SSF53756">
    <property type="entry name" value="UDP-Glycosyltransferase/glycogen phosphorylase"/>
    <property type="match status" value="1"/>
</dbReference>
<dbReference type="AlphaFoldDB" id="A0A4U0NYE8"/>
<sequence length="356" mass="40924">MRSQILILVKNLTSGGAEKQSVLLAKALDSLYDIHYVILNADYQEPKYLKLLGENPSIIVVAFRGSLFSRFYQLVQYLKKNRIEIIFSYLTAANFFAIVSARFTGIKRVYTGIRNAYLPPFKAFVDRFLCNRMASGSILNCYSGEKYFTQHGFDINKMLVIPNCFEKIANYKEKRRDKETVDIISVGRFVEQKDYFTALNVINLLRLSFPNIRYHIVGYGEMEGPIRSKIQELGIDTSVEIYINPNNITELLNNADIYMSTSLFEGTSNSIMEAMNADLPIVATDVGDNYQLIRHNKTGFLTAVKDVESLSSYLMTLIANEDLRILMGQNSKIRLKENYSVDRFRERYQQLIEEKL</sequence>
<comment type="caution">
    <text evidence="2">The sequence shown here is derived from an EMBL/GenBank/DDBJ whole genome shotgun (WGS) entry which is preliminary data.</text>
</comment>
<name>A0A4U0NYE8_9SPHI</name>
<protein>
    <submittedName>
        <fullName evidence="2">Glycosyltransferase family 4 protein</fullName>
    </submittedName>
</protein>
<dbReference type="PANTHER" id="PTHR12526:SF630">
    <property type="entry name" value="GLYCOSYLTRANSFERASE"/>
    <property type="match status" value="1"/>
</dbReference>
<dbReference type="InterPro" id="IPR001296">
    <property type="entry name" value="Glyco_trans_1"/>
</dbReference>
<evidence type="ECO:0000259" key="1">
    <source>
        <dbReference type="Pfam" id="PF00534"/>
    </source>
</evidence>
<dbReference type="OrthoDB" id="9806653at2"/>
<gene>
    <name evidence="2" type="ORF">FAZ15_13400</name>
</gene>
<dbReference type="Pfam" id="PF00534">
    <property type="entry name" value="Glycos_transf_1"/>
    <property type="match status" value="1"/>
</dbReference>
<evidence type="ECO:0000313" key="3">
    <source>
        <dbReference type="Proteomes" id="UP000306808"/>
    </source>
</evidence>
<dbReference type="GO" id="GO:0016757">
    <property type="term" value="F:glycosyltransferase activity"/>
    <property type="evidence" value="ECO:0007669"/>
    <property type="project" value="InterPro"/>
</dbReference>
<dbReference type="EMBL" id="SUME01000005">
    <property type="protein sequence ID" value="TJZ59886.1"/>
    <property type="molecule type" value="Genomic_DNA"/>
</dbReference>
<organism evidence="2 3">
    <name type="scientific">Sphingobacterium olei</name>
    <dbReference type="NCBI Taxonomy" id="2571155"/>
    <lineage>
        <taxon>Bacteria</taxon>
        <taxon>Pseudomonadati</taxon>
        <taxon>Bacteroidota</taxon>
        <taxon>Sphingobacteriia</taxon>
        <taxon>Sphingobacteriales</taxon>
        <taxon>Sphingobacteriaceae</taxon>
        <taxon>Sphingobacterium</taxon>
    </lineage>
</organism>
<keyword evidence="3" id="KW-1185">Reference proteome</keyword>
<keyword evidence="2" id="KW-0808">Transferase</keyword>
<dbReference type="Gene3D" id="3.40.50.2000">
    <property type="entry name" value="Glycogen Phosphorylase B"/>
    <property type="match status" value="2"/>
</dbReference>
<dbReference type="Proteomes" id="UP000306808">
    <property type="component" value="Unassembled WGS sequence"/>
</dbReference>
<feature type="domain" description="Glycosyl transferase family 1" evidence="1">
    <location>
        <begin position="172"/>
        <end position="332"/>
    </location>
</feature>
<accession>A0A4U0NYE8</accession>
<dbReference type="PANTHER" id="PTHR12526">
    <property type="entry name" value="GLYCOSYLTRANSFERASE"/>
    <property type="match status" value="1"/>
</dbReference>
<reference evidence="2 3" key="1">
    <citation type="submission" date="2019-04" db="EMBL/GenBank/DDBJ databases">
        <title>Sphingobacterium olei sp. nov., isolated from oil-contaminated soil.</title>
        <authorList>
            <person name="Liu B."/>
        </authorList>
    </citation>
    <scope>NUCLEOTIDE SEQUENCE [LARGE SCALE GENOMIC DNA]</scope>
    <source>
        <strain evidence="2 3">HAL-9</strain>
    </source>
</reference>
<proteinExistence type="predicted"/>